<dbReference type="EMBL" id="CP003924">
    <property type="protein sequence ID" value="AGS34460.1"/>
    <property type="molecule type" value="Genomic_DNA"/>
</dbReference>
<dbReference type="PANTHER" id="PTHR31686:SF1">
    <property type="entry name" value="SULFITE EFFLUX PUMP SSU1"/>
    <property type="match status" value="1"/>
</dbReference>
<comment type="similarity">
    <text evidence="2">Belongs to the tellurite-resistance/dicarboxylate transporter (TDT) family.</text>
</comment>
<keyword evidence="10" id="KW-1185">Reference proteome</keyword>
<dbReference type="InterPro" id="IPR051629">
    <property type="entry name" value="Sulfite_efflux_TDT"/>
</dbReference>
<feature type="transmembrane region" description="Helical" evidence="8">
    <location>
        <begin position="46"/>
        <end position="67"/>
    </location>
</feature>
<dbReference type="Proteomes" id="UP000015388">
    <property type="component" value="Chromosome"/>
</dbReference>
<keyword evidence="7 8" id="KW-0472">Membrane</keyword>
<feature type="transmembrane region" description="Helical" evidence="8">
    <location>
        <begin position="213"/>
        <end position="234"/>
    </location>
</feature>
<feature type="transmembrane region" description="Helical" evidence="8">
    <location>
        <begin position="107"/>
        <end position="134"/>
    </location>
</feature>
<evidence type="ECO:0000256" key="1">
    <source>
        <dbReference type="ARBA" id="ARBA00004651"/>
    </source>
</evidence>
<dbReference type="GO" id="GO:0000319">
    <property type="term" value="F:sulfite transmembrane transporter activity"/>
    <property type="evidence" value="ECO:0007669"/>
    <property type="project" value="TreeGrafter"/>
</dbReference>
<dbReference type="PANTHER" id="PTHR31686">
    <property type="match status" value="1"/>
</dbReference>
<evidence type="ECO:0000256" key="3">
    <source>
        <dbReference type="ARBA" id="ARBA00022448"/>
    </source>
</evidence>
<accession>S5T1M3</accession>
<evidence type="ECO:0000313" key="10">
    <source>
        <dbReference type="Proteomes" id="UP000015388"/>
    </source>
</evidence>
<protein>
    <submittedName>
        <fullName evidence="9">C4-dicarboxylate transporter/malic acid transport protein</fullName>
    </submittedName>
</protein>
<dbReference type="GO" id="GO:0005886">
    <property type="term" value="C:plasma membrane"/>
    <property type="evidence" value="ECO:0007669"/>
    <property type="project" value="UniProtKB-SubCell"/>
</dbReference>
<dbReference type="eggNOG" id="COG1275">
    <property type="taxonomic scope" value="Bacteria"/>
</dbReference>
<dbReference type="InterPro" id="IPR038665">
    <property type="entry name" value="Voltage-dep_anion_channel_sf"/>
</dbReference>
<feature type="transmembrane region" description="Helical" evidence="8">
    <location>
        <begin position="146"/>
        <end position="167"/>
    </location>
</feature>
<feature type="transmembrane region" description="Helical" evidence="8">
    <location>
        <begin position="179"/>
        <end position="201"/>
    </location>
</feature>
<keyword evidence="5 8" id="KW-0812">Transmembrane</keyword>
<dbReference type="PATRIC" id="fig|1224163.3.peg.985"/>
<feature type="transmembrane region" description="Helical" evidence="8">
    <location>
        <begin position="12"/>
        <end position="34"/>
    </location>
</feature>
<dbReference type="KEGG" id="cmd:B841_04925"/>
<dbReference type="Pfam" id="PF03595">
    <property type="entry name" value="SLAC1"/>
    <property type="match status" value="1"/>
</dbReference>
<organism evidence="9 10">
    <name type="scientific">Corynebacterium maris DSM 45190</name>
    <dbReference type="NCBI Taxonomy" id="1224163"/>
    <lineage>
        <taxon>Bacteria</taxon>
        <taxon>Bacillati</taxon>
        <taxon>Actinomycetota</taxon>
        <taxon>Actinomycetes</taxon>
        <taxon>Mycobacteriales</taxon>
        <taxon>Corynebacteriaceae</taxon>
        <taxon>Corynebacterium</taxon>
    </lineage>
</organism>
<keyword evidence="4" id="KW-1003">Cell membrane</keyword>
<evidence type="ECO:0000313" key="9">
    <source>
        <dbReference type="EMBL" id="AGS34460.1"/>
    </source>
</evidence>
<evidence type="ECO:0000256" key="5">
    <source>
        <dbReference type="ARBA" id="ARBA00022692"/>
    </source>
</evidence>
<proteinExistence type="inferred from homology"/>
<reference evidence="9 10" key="1">
    <citation type="submission" date="2012-11" db="EMBL/GenBank/DDBJ databases">
        <title>The complete genome sequence of Corynebacterium maris Coryn-1 (=DSM 45190).</title>
        <authorList>
            <person name="Schaffert L."/>
            <person name="Albersmeier A."/>
            <person name="Kalinowski J."/>
            <person name="Ruckert C."/>
        </authorList>
    </citation>
    <scope>NUCLEOTIDE SEQUENCE [LARGE SCALE GENOMIC DNA]</scope>
    <source>
        <strain evidence="10">Coryn-1</strain>
    </source>
</reference>
<dbReference type="CDD" id="cd09319">
    <property type="entry name" value="TDT_like_1"/>
    <property type="match status" value="1"/>
</dbReference>
<feature type="transmembrane region" description="Helical" evidence="8">
    <location>
        <begin position="79"/>
        <end position="101"/>
    </location>
</feature>
<keyword evidence="3" id="KW-0813">Transport</keyword>
<sequence length="355" mass="37393">MSENLRIRARDHVRSLPLGSFAFVMAAGIVSVGLDQIGRETAARTMLGVAAVGYVLLAGLSLARVLGWRRLVAADLRNSARSFGSFTFVAGTNVLGVALAVQGWPRAALALLALSLPVGVVLGYVVPWLAVLGGGDPPLKNVDGSWFVWVVAAQSIAVLATLLAPQFPPLTRTLSTIAVIGWSSGAVLYVVVAALIIVRLSSRPVGPADMNQSYWITMGAMAITIVAGSMIVSLDAASSPMVYATQGLISGVSVIMWCFATALIPALLAIGYWRHVVHRIPLHYKAAQWSIVFPLGMYAVAGMQLGWADDLPLAAGIGRAWVWVGVIAWVLTFATMLVSLASGRRSSTPALPTPQ</sequence>
<evidence type="ECO:0000256" key="7">
    <source>
        <dbReference type="ARBA" id="ARBA00023136"/>
    </source>
</evidence>
<dbReference type="HOGENOM" id="CLU_052472_0_0_11"/>
<dbReference type="STRING" id="1224163.B841_04925"/>
<evidence type="ECO:0000256" key="4">
    <source>
        <dbReference type="ARBA" id="ARBA00022475"/>
    </source>
</evidence>
<evidence type="ECO:0000256" key="2">
    <source>
        <dbReference type="ARBA" id="ARBA00008566"/>
    </source>
</evidence>
<dbReference type="AlphaFoldDB" id="S5T1M3"/>
<keyword evidence="6 8" id="KW-1133">Transmembrane helix</keyword>
<feature type="transmembrane region" description="Helical" evidence="8">
    <location>
        <begin position="254"/>
        <end position="274"/>
    </location>
</feature>
<evidence type="ECO:0000256" key="8">
    <source>
        <dbReference type="SAM" id="Phobius"/>
    </source>
</evidence>
<feature type="transmembrane region" description="Helical" evidence="8">
    <location>
        <begin position="286"/>
        <end position="308"/>
    </location>
</feature>
<comment type="subcellular location">
    <subcellularLocation>
        <location evidence="1">Cell membrane</location>
        <topology evidence="1">Multi-pass membrane protein</topology>
    </subcellularLocation>
</comment>
<gene>
    <name evidence="9" type="ORF">B841_04925</name>
</gene>
<dbReference type="Gene3D" id="1.50.10.150">
    <property type="entry name" value="Voltage-dependent anion channel"/>
    <property type="match status" value="1"/>
</dbReference>
<dbReference type="InterPro" id="IPR004695">
    <property type="entry name" value="SLAC1/Mae1/Ssu1/TehA"/>
</dbReference>
<dbReference type="RefSeq" id="WP_020934393.1">
    <property type="nucleotide sequence ID" value="NC_021915.1"/>
</dbReference>
<feature type="transmembrane region" description="Helical" evidence="8">
    <location>
        <begin position="320"/>
        <end position="341"/>
    </location>
</feature>
<name>S5T1M3_9CORY</name>
<evidence type="ECO:0000256" key="6">
    <source>
        <dbReference type="ARBA" id="ARBA00022989"/>
    </source>
</evidence>